<gene>
    <name evidence="4" type="ORF">RZO55_25160</name>
</gene>
<comment type="caution">
    <text evidence="4">The sequence shown here is derived from an EMBL/GenBank/DDBJ whole genome shotgun (WGS) entry which is preliminary data.</text>
</comment>
<dbReference type="PANTHER" id="PTHR43479">
    <property type="entry name" value="ACREF/ENVCD OPERON REPRESSOR-RELATED"/>
    <property type="match status" value="1"/>
</dbReference>
<feature type="DNA-binding region" description="H-T-H motif" evidence="2">
    <location>
        <begin position="34"/>
        <end position="53"/>
    </location>
</feature>
<keyword evidence="5" id="KW-1185">Reference proteome</keyword>
<evidence type="ECO:0000256" key="2">
    <source>
        <dbReference type="PROSITE-ProRule" id="PRU00335"/>
    </source>
</evidence>
<dbReference type="RefSeq" id="WP_318067027.1">
    <property type="nucleotide sequence ID" value="NZ_JAWONS010000329.1"/>
</dbReference>
<dbReference type="InterPro" id="IPR050624">
    <property type="entry name" value="HTH-type_Tx_Regulator"/>
</dbReference>
<dbReference type="EMBL" id="JAWONS010000329">
    <property type="protein sequence ID" value="MDW2800865.1"/>
    <property type="molecule type" value="Genomic_DNA"/>
</dbReference>
<organism evidence="4 5">
    <name type="scientific">Clostridium boliviensis</name>
    <dbReference type="NCBI Taxonomy" id="318465"/>
    <lineage>
        <taxon>Bacteria</taxon>
        <taxon>Bacillati</taxon>
        <taxon>Bacillota</taxon>
        <taxon>Clostridia</taxon>
        <taxon>Eubacteriales</taxon>
        <taxon>Clostridiaceae</taxon>
        <taxon>Clostridium</taxon>
    </lineage>
</organism>
<name>A0ABU4GV20_9CLOT</name>
<sequence length="197" mass="22949">MAYEKADQRVRYTKMVIKNSLLELMRDRSISKVTVTDICKKANINRNTFYSHYANQFELLSNIEDELYEEIRQVVGDTINLEASGKLSYEICKYIKANSNICEVLFSENGDKDLLERILYISHDFNIEKWKKEVKNIDQKLFDNWYTFTAYGSIAIIKKWVNSGMKESPSKIAAFIDKATEAVPKSFINEQFHGDNL</sequence>
<protein>
    <submittedName>
        <fullName evidence="4">TetR/AcrR family transcriptional regulator C-terminal domain-containing protein</fullName>
    </submittedName>
</protein>
<dbReference type="Pfam" id="PF14278">
    <property type="entry name" value="TetR_C_8"/>
    <property type="match status" value="1"/>
</dbReference>
<dbReference type="SUPFAM" id="SSF46689">
    <property type="entry name" value="Homeodomain-like"/>
    <property type="match status" value="1"/>
</dbReference>
<dbReference type="InterPro" id="IPR009057">
    <property type="entry name" value="Homeodomain-like_sf"/>
</dbReference>
<evidence type="ECO:0000313" key="5">
    <source>
        <dbReference type="Proteomes" id="UP001276854"/>
    </source>
</evidence>
<feature type="domain" description="HTH tetR-type" evidence="3">
    <location>
        <begin position="11"/>
        <end position="71"/>
    </location>
</feature>
<dbReference type="InterPro" id="IPR039532">
    <property type="entry name" value="TetR_C_Firmicutes"/>
</dbReference>
<dbReference type="InterPro" id="IPR001647">
    <property type="entry name" value="HTH_TetR"/>
</dbReference>
<dbReference type="PANTHER" id="PTHR43479:SF7">
    <property type="entry name" value="TETR-FAMILY TRANSCRIPTIONAL REGULATOR"/>
    <property type="match status" value="1"/>
</dbReference>
<evidence type="ECO:0000313" key="4">
    <source>
        <dbReference type="EMBL" id="MDW2800865.1"/>
    </source>
</evidence>
<keyword evidence="1 2" id="KW-0238">DNA-binding</keyword>
<dbReference type="Gene3D" id="1.10.357.10">
    <property type="entry name" value="Tetracycline Repressor, domain 2"/>
    <property type="match status" value="1"/>
</dbReference>
<evidence type="ECO:0000259" key="3">
    <source>
        <dbReference type="PROSITE" id="PS50977"/>
    </source>
</evidence>
<dbReference type="Pfam" id="PF00440">
    <property type="entry name" value="TetR_N"/>
    <property type="match status" value="1"/>
</dbReference>
<evidence type="ECO:0000256" key="1">
    <source>
        <dbReference type="ARBA" id="ARBA00023125"/>
    </source>
</evidence>
<dbReference type="Proteomes" id="UP001276854">
    <property type="component" value="Unassembled WGS sequence"/>
</dbReference>
<reference evidence="4 5" key="1">
    <citation type="submission" date="2023-10" db="EMBL/GenBank/DDBJ databases">
        <title>A novel Glycoside Hydrolase 43-Like Enzyme from Clostrdium boliviensis is an Endo-xylanase, and a Candidate for Xylooligosaccharides Production from Different Xylan Substrates.</title>
        <authorList>
            <person name="Alvarez M.T."/>
            <person name="Rocabado-Villegas L.R."/>
            <person name="Salas-Veizaga D.M."/>
            <person name="Linares-Pasten J.A."/>
            <person name="Gudmundsdottir E.E."/>
            <person name="Hreggvidsson G.O."/>
            <person name="Adlercreutz P."/>
            <person name="Nordberg Karlsson E."/>
        </authorList>
    </citation>
    <scope>NUCLEOTIDE SEQUENCE [LARGE SCALE GENOMIC DNA]</scope>
    <source>
        <strain evidence="4 5">E-1</strain>
    </source>
</reference>
<dbReference type="PROSITE" id="PS50977">
    <property type="entry name" value="HTH_TETR_2"/>
    <property type="match status" value="1"/>
</dbReference>
<accession>A0ABU4GV20</accession>
<proteinExistence type="predicted"/>